<sequence>MEYGAIRHPPAHWSRAAAGGYPAPPSQTPWREIQRGIVDQLDEGMVLKPAVKYQRVAQTMGIPCDNH</sequence>
<comment type="caution">
    <text evidence="1">The sequence shown here is derived from an EMBL/GenBank/DDBJ whole genome shotgun (WGS) entry which is preliminary data.</text>
</comment>
<reference evidence="2" key="1">
    <citation type="submission" date="2021-01" db="EMBL/GenBank/DDBJ databases">
        <title>Genome public.</title>
        <authorList>
            <person name="Liu C."/>
            <person name="Sun Q."/>
        </authorList>
    </citation>
    <scope>NUCLEOTIDE SEQUENCE [LARGE SCALE GENOMIC DNA]</scope>
    <source>
        <strain evidence="2">YIM B02556</strain>
    </source>
</reference>
<dbReference type="RefSeq" id="WP_200195775.1">
    <property type="nucleotide sequence ID" value="NZ_JAENHM010000058.1"/>
</dbReference>
<dbReference type="Proteomes" id="UP000652760">
    <property type="component" value="Unassembled WGS sequence"/>
</dbReference>
<name>A0ABS1F8K0_9PROT</name>
<protein>
    <submittedName>
        <fullName evidence="1">Uncharacterized protein</fullName>
    </submittedName>
</protein>
<organism evidence="1 2">
    <name type="scientific">Azospirillum endophyticum</name>
    <dbReference type="NCBI Taxonomy" id="2800326"/>
    <lineage>
        <taxon>Bacteria</taxon>
        <taxon>Pseudomonadati</taxon>
        <taxon>Pseudomonadota</taxon>
        <taxon>Alphaproteobacteria</taxon>
        <taxon>Rhodospirillales</taxon>
        <taxon>Azospirillaceae</taxon>
        <taxon>Azospirillum</taxon>
    </lineage>
</organism>
<evidence type="ECO:0000313" key="2">
    <source>
        <dbReference type="Proteomes" id="UP000652760"/>
    </source>
</evidence>
<dbReference type="EMBL" id="JAENHM010000058">
    <property type="protein sequence ID" value="MBK1839731.1"/>
    <property type="molecule type" value="Genomic_DNA"/>
</dbReference>
<evidence type="ECO:0000313" key="1">
    <source>
        <dbReference type="EMBL" id="MBK1839731.1"/>
    </source>
</evidence>
<gene>
    <name evidence="1" type="ORF">JHL17_20195</name>
</gene>
<keyword evidence="2" id="KW-1185">Reference proteome</keyword>
<proteinExistence type="predicted"/>
<accession>A0ABS1F8K0</accession>